<evidence type="ECO:0008006" key="4">
    <source>
        <dbReference type="Google" id="ProtNLM"/>
    </source>
</evidence>
<dbReference type="OrthoDB" id="1740536at2759"/>
<reference evidence="2" key="1">
    <citation type="submission" date="2022-04" db="EMBL/GenBank/DDBJ databases">
        <title>Carnegiea gigantea Genome sequencing and assembly v2.</title>
        <authorList>
            <person name="Copetti D."/>
            <person name="Sanderson M.J."/>
            <person name="Burquez A."/>
            <person name="Wojciechowski M.F."/>
        </authorList>
    </citation>
    <scope>NUCLEOTIDE SEQUENCE</scope>
    <source>
        <strain evidence="2">SGP5-SGP5p</strain>
        <tissue evidence="2">Aerial part</tissue>
    </source>
</reference>
<feature type="compositionally biased region" description="Basic and acidic residues" evidence="1">
    <location>
        <begin position="18"/>
        <end position="27"/>
    </location>
</feature>
<feature type="compositionally biased region" description="Basic and acidic residues" evidence="1">
    <location>
        <begin position="509"/>
        <end position="518"/>
    </location>
</feature>
<dbReference type="Proteomes" id="UP001153076">
    <property type="component" value="Unassembled WGS sequence"/>
</dbReference>
<feature type="region of interest" description="Disordered" evidence="1">
    <location>
        <begin position="540"/>
        <end position="560"/>
    </location>
</feature>
<proteinExistence type="predicted"/>
<feature type="region of interest" description="Disordered" evidence="1">
    <location>
        <begin position="171"/>
        <end position="227"/>
    </location>
</feature>
<name>A0A9Q1QBG7_9CARY</name>
<feature type="compositionally biased region" description="Low complexity" evidence="1">
    <location>
        <begin position="217"/>
        <end position="227"/>
    </location>
</feature>
<feature type="compositionally biased region" description="Basic residues" evidence="1">
    <location>
        <begin position="186"/>
        <end position="204"/>
    </location>
</feature>
<sequence>MKPSHRPEGMPSSRHAKCGREVSRSDRSGQPNTGQLGRRAATGPNRPPTQGATTKSATASTPYATHSRQTAWLEESPPMTAPPKLQNAQKYCEFHEQNGHTTIECRELKKALYVLADKGEIDRFLKRGSRFLRREQEPAPPPPRDEECSTEVVATIAGGYAEGITRMINRSEHPFINKKSTTLYNPKKKNQKTKQTQTKRRGERRRQEGAGGYTLGSPPSSCSSFSEAPASASRGVVASFPASLPLAEGGINSTSLGSWPAGAHPHSGGKLRSSYLPETRWPGSSGPCPVLSASQASRSACSFSQCRWYRATSPSSLRHSATALTPWWKTSAMAISSSVILGGSEVVGVTRSQDLTMSWTRESLAAGFALMKLAEGRRAIGEEPPITWDATPAVLEGARCSCMSGVRSPDDRLPDRSAPASPTCEGAEATTLPGWSSVHCHFRTDRLMAGFFPQGTREGAISPPLADAWRRPPPVRGWRPRSRRASALPSLDWAQPVRAPIRTYSRSPRSQDEGENGDRSLGPHGRPLYTWRAAYSQLHPPRESQWHTRAPGNSDPSSMVSITAGVRPFRLSTDLPGPNGASEEELVDALSEDELLNDRSEKEPGEPIPEEALELVEDTSASGLDWDAAKQGLPCVPSASNSLGDLMRGVDLGHCIGSLFGFPILILLGDAGHHPAINKGREVGELRVPTLHLGAG</sequence>
<organism evidence="2 3">
    <name type="scientific">Carnegiea gigantea</name>
    <dbReference type="NCBI Taxonomy" id="171969"/>
    <lineage>
        <taxon>Eukaryota</taxon>
        <taxon>Viridiplantae</taxon>
        <taxon>Streptophyta</taxon>
        <taxon>Embryophyta</taxon>
        <taxon>Tracheophyta</taxon>
        <taxon>Spermatophyta</taxon>
        <taxon>Magnoliopsida</taxon>
        <taxon>eudicotyledons</taxon>
        <taxon>Gunneridae</taxon>
        <taxon>Pentapetalae</taxon>
        <taxon>Caryophyllales</taxon>
        <taxon>Cactineae</taxon>
        <taxon>Cactaceae</taxon>
        <taxon>Cactoideae</taxon>
        <taxon>Echinocereeae</taxon>
        <taxon>Carnegiea</taxon>
    </lineage>
</organism>
<keyword evidence="3" id="KW-1185">Reference proteome</keyword>
<feature type="region of interest" description="Disordered" evidence="1">
    <location>
        <begin position="1"/>
        <end position="84"/>
    </location>
</feature>
<accession>A0A9Q1QBG7</accession>
<dbReference type="AlphaFoldDB" id="A0A9Q1QBG7"/>
<dbReference type="EMBL" id="JAKOGI010000405">
    <property type="protein sequence ID" value="KAJ8435554.1"/>
    <property type="molecule type" value="Genomic_DNA"/>
</dbReference>
<comment type="caution">
    <text evidence="2">The sequence shown here is derived from an EMBL/GenBank/DDBJ whole genome shotgun (WGS) entry which is preliminary data.</text>
</comment>
<gene>
    <name evidence="2" type="ORF">Cgig2_015409</name>
</gene>
<protein>
    <recommendedName>
        <fullName evidence="4">Retrotransposon gag domain-containing protein</fullName>
    </recommendedName>
</protein>
<evidence type="ECO:0000313" key="2">
    <source>
        <dbReference type="EMBL" id="KAJ8435554.1"/>
    </source>
</evidence>
<feature type="compositionally biased region" description="Polar residues" evidence="1">
    <location>
        <begin position="48"/>
        <end position="70"/>
    </location>
</feature>
<evidence type="ECO:0000313" key="3">
    <source>
        <dbReference type="Proteomes" id="UP001153076"/>
    </source>
</evidence>
<feature type="region of interest" description="Disordered" evidence="1">
    <location>
        <begin position="462"/>
        <end position="526"/>
    </location>
</feature>
<evidence type="ECO:0000256" key="1">
    <source>
        <dbReference type="SAM" id="MobiDB-lite"/>
    </source>
</evidence>